<dbReference type="EMBL" id="SBII01000003">
    <property type="protein sequence ID" value="RWX01564.1"/>
    <property type="molecule type" value="Genomic_DNA"/>
</dbReference>
<gene>
    <name evidence="1" type="ORF">EPI11_06330</name>
</gene>
<name>A0A444HCP7_9FLAO</name>
<dbReference type="Proteomes" id="UP000287527">
    <property type="component" value="Unassembled WGS sequence"/>
</dbReference>
<dbReference type="AlphaFoldDB" id="A0A444HCP7"/>
<protein>
    <submittedName>
        <fullName evidence="1">Uncharacterized protein</fullName>
    </submittedName>
</protein>
<organism evidence="1 2">
    <name type="scientific">Flavobacterium cerinum</name>
    <dbReference type="NCBI Taxonomy" id="2502784"/>
    <lineage>
        <taxon>Bacteria</taxon>
        <taxon>Pseudomonadati</taxon>
        <taxon>Bacteroidota</taxon>
        <taxon>Flavobacteriia</taxon>
        <taxon>Flavobacteriales</taxon>
        <taxon>Flavobacteriaceae</taxon>
        <taxon>Flavobacterium</taxon>
    </lineage>
</organism>
<evidence type="ECO:0000313" key="2">
    <source>
        <dbReference type="Proteomes" id="UP000287527"/>
    </source>
</evidence>
<comment type="caution">
    <text evidence="1">The sequence shown here is derived from an EMBL/GenBank/DDBJ whole genome shotgun (WGS) entry which is preliminary data.</text>
</comment>
<accession>A0A444HCP7</accession>
<sequence length="132" mass="14413">MAIIRQYSIEKKTSVGCAISYFPAKPLVDTAGLDDNGEFILLITACLKDSNGLISASNNIKFTIQDIPFWFVIDNQITQTDGSGYVTLQIKGRLAYPGTKGYHPVSFTITNESKPEVSRSGVISFSGKLPLF</sequence>
<proteinExistence type="predicted"/>
<evidence type="ECO:0000313" key="1">
    <source>
        <dbReference type="EMBL" id="RWX01564.1"/>
    </source>
</evidence>
<dbReference type="RefSeq" id="WP_128389101.1">
    <property type="nucleotide sequence ID" value="NZ_SBII01000003.1"/>
</dbReference>
<reference evidence="1 2" key="1">
    <citation type="submission" date="2019-01" db="EMBL/GenBank/DDBJ databases">
        <title>Flavobacterium sp. nov.,isolated from freshwater.</title>
        <authorList>
            <person name="Zhang R."/>
            <person name="Du Z.-J."/>
        </authorList>
    </citation>
    <scope>NUCLEOTIDE SEQUENCE [LARGE SCALE GENOMIC DNA]</scope>
    <source>
        <strain evidence="1 2">1E403</strain>
    </source>
</reference>
<keyword evidence="2" id="KW-1185">Reference proteome</keyword>